<dbReference type="GO" id="GO:0071949">
    <property type="term" value="F:FAD binding"/>
    <property type="evidence" value="ECO:0007669"/>
    <property type="project" value="InterPro"/>
</dbReference>
<proteinExistence type="inferred from homology"/>
<feature type="region of interest" description="Disordered" evidence="6">
    <location>
        <begin position="391"/>
        <end position="415"/>
    </location>
</feature>
<keyword evidence="2" id="KW-0285">Flavoprotein</keyword>
<evidence type="ECO:0000256" key="4">
    <source>
        <dbReference type="ARBA" id="ARBA00023002"/>
    </source>
</evidence>
<evidence type="ECO:0000259" key="7">
    <source>
        <dbReference type="Pfam" id="PF01494"/>
    </source>
</evidence>
<dbReference type="PANTHER" id="PTHR13789:SF147">
    <property type="entry name" value="PUTATIVE (AFU_ORTHOLOGUE AFUA_2G01950)-RELATED"/>
    <property type="match status" value="1"/>
</dbReference>
<feature type="domain" description="FAD-binding" evidence="7">
    <location>
        <begin position="307"/>
        <end position="379"/>
    </location>
</feature>
<keyword evidence="4" id="KW-0560">Oxidoreductase</keyword>
<dbReference type="AlphaFoldDB" id="A0A0B7KIH8"/>
<comment type="similarity">
    <text evidence="1">Belongs to the paxM FAD-dependent monooxygenase family.</text>
</comment>
<feature type="domain" description="FAD-binding" evidence="7">
    <location>
        <begin position="7"/>
        <end position="181"/>
    </location>
</feature>
<dbReference type="FunFam" id="3.50.50.60:FF:000115">
    <property type="entry name" value="Salicylate hydroxylase, putative"/>
    <property type="match status" value="1"/>
</dbReference>
<feature type="compositionally biased region" description="Basic and acidic residues" evidence="6">
    <location>
        <begin position="394"/>
        <end position="404"/>
    </location>
</feature>
<evidence type="ECO:0000256" key="5">
    <source>
        <dbReference type="ARBA" id="ARBA00023033"/>
    </source>
</evidence>
<keyword evidence="5" id="KW-0503">Monooxygenase</keyword>
<accession>A0A0B7KIH8</accession>
<dbReference type="EMBL" id="CDPU01000097">
    <property type="protein sequence ID" value="CEO57368.1"/>
    <property type="molecule type" value="Genomic_DNA"/>
</dbReference>
<evidence type="ECO:0000256" key="6">
    <source>
        <dbReference type="SAM" id="MobiDB-lite"/>
    </source>
</evidence>
<evidence type="ECO:0000313" key="8">
    <source>
        <dbReference type="EMBL" id="CEO57368.1"/>
    </source>
</evidence>
<dbReference type="PANTHER" id="PTHR13789">
    <property type="entry name" value="MONOOXYGENASE"/>
    <property type="match status" value="1"/>
</dbReference>
<evidence type="ECO:0000256" key="1">
    <source>
        <dbReference type="ARBA" id="ARBA00007992"/>
    </source>
</evidence>
<dbReference type="Gene3D" id="3.50.50.60">
    <property type="entry name" value="FAD/NAD(P)-binding domain"/>
    <property type="match status" value="1"/>
</dbReference>
<protein>
    <recommendedName>
        <fullName evidence="7">FAD-binding domain-containing protein</fullName>
    </recommendedName>
</protein>
<reference evidence="8" key="1">
    <citation type="submission" date="2015-01" db="EMBL/GenBank/DDBJ databases">
        <authorList>
            <person name="Durling Mikael"/>
        </authorList>
    </citation>
    <scope>NUCLEOTIDE SEQUENCE</scope>
</reference>
<evidence type="ECO:0000256" key="2">
    <source>
        <dbReference type="ARBA" id="ARBA00022630"/>
    </source>
</evidence>
<dbReference type="GO" id="GO:0004497">
    <property type="term" value="F:monooxygenase activity"/>
    <property type="evidence" value="ECO:0007669"/>
    <property type="project" value="UniProtKB-KW"/>
</dbReference>
<name>A0A0B7KIH8_BIOOC</name>
<dbReference type="InterPro" id="IPR002938">
    <property type="entry name" value="FAD-bd"/>
</dbReference>
<gene>
    <name evidence="8" type="ORF">BN869_000013426_1</name>
</gene>
<dbReference type="Pfam" id="PF01494">
    <property type="entry name" value="FAD_binding_3"/>
    <property type="match status" value="2"/>
</dbReference>
<dbReference type="PRINTS" id="PR00420">
    <property type="entry name" value="RNGMNOXGNASE"/>
</dbReference>
<dbReference type="InterPro" id="IPR036188">
    <property type="entry name" value="FAD/NAD-bd_sf"/>
</dbReference>
<dbReference type="SUPFAM" id="SSF54373">
    <property type="entry name" value="FAD-linked reductases, C-terminal domain"/>
    <property type="match status" value="1"/>
</dbReference>
<organism evidence="8">
    <name type="scientific">Bionectria ochroleuca</name>
    <name type="common">Gliocladium roseum</name>
    <dbReference type="NCBI Taxonomy" id="29856"/>
    <lineage>
        <taxon>Eukaryota</taxon>
        <taxon>Fungi</taxon>
        <taxon>Dikarya</taxon>
        <taxon>Ascomycota</taxon>
        <taxon>Pezizomycotina</taxon>
        <taxon>Sordariomycetes</taxon>
        <taxon>Hypocreomycetidae</taxon>
        <taxon>Hypocreales</taxon>
        <taxon>Bionectriaceae</taxon>
        <taxon>Clonostachys</taxon>
    </lineage>
</organism>
<dbReference type="InterPro" id="IPR050493">
    <property type="entry name" value="FAD-dep_Monooxygenase_BioMet"/>
</dbReference>
<dbReference type="SUPFAM" id="SSF51905">
    <property type="entry name" value="FAD/NAD(P)-binding domain"/>
    <property type="match status" value="1"/>
</dbReference>
<evidence type="ECO:0000256" key="3">
    <source>
        <dbReference type="ARBA" id="ARBA00022827"/>
    </source>
</evidence>
<keyword evidence="3" id="KW-0274">FAD</keyword>
<sequence>MADYGDLEISIIGAGMGGLTAALSFARRGFKKIDVYENAPALGFVGAGIQIAPNLIRVLDNLGIWKGSALEVEPTRVSEVFVYDGASNIELAHVPMTDMHTKYGYSHYAGHRASLAGVIYDAATAEPSVHFHFGTTLVGVGSFGPGKVTFSVEENDKTKRSIETDVLIGADGIKSVVRDSMLSSLGLVAEVEETGTAAYRLLLQREQMEPYPELLKLIDSNAVRRWIGEKRHLIAYPISNHTIFNIATAQPDVNFAGLTNATWTNKGDKSAMMSVFAEFCPLVRQMLDLVPDGDVVEWRLRAHKPLPTWTRGNVALLGDACHPTLPHLSQGAAMAIEDAASLAEALAMMPGGGVDRAAVATSLKVYELLRKPRTTELVRLASASARTLHLGAGQEREERDRQFEAARSNGAPLPDRWASPEVQKMIFDHNCIEDTKVRFPTMFASQNSSTAPKSSL</sequence>